<keyword evidence="2" id="KW-0732">Signal</keyword>
<dbReference type="EMBL" id="VICG01000001">
    <property type="protein sequence ID" value="KAA8576636.1"/>
    <property type="molecule type" value="Genomic_DNA"/>
</dbReference>
<organism evidence="3 4">
    <name type="scientific">Monilinia fructicola</name>
    <name type="common">Brown rot fungus</name>
    <name type="synonym">Ciboria fructicola</name>
    <dbReference type="NCBI Taxonomy" id="38448"/>
    <lineage>
        <taxon>Eukaryota</taxon>
        <taxon>Fungi</taxon>
        <taxon>Dikarya</taxon>
        <taxon>Ascomycota</taxon>
        <taxon>Pezizomycotina</taxon>
        <taxon>Leotiomycetes</taxon>
        <taxon>Helotiales</taxon>
        <taxon>Sclerotiniaceae</taxon>
        <taxon>Monilinia</taxon>
    </lineage>
</organism>
<protein>
    <submittedName>
        <fullName evidence="3">Uncharacterized protein</fullName>
    </submittedName>
</protein>
<gene>
    <name evidence="3" type="ORF">EYC84_006725</name>
</gene>
<sequence>MKIVIFHSSLSTLDFDLLLLLLLLQPSTSSKGGEISKSQNKNMPVVSLNEKTPAVHLNPLHLMKDS</sequence>
<feature type="region of interest" description="Disordered" evidence="1">
    <location>
        <begin position="29"/>
        <end position="48"/>
    </location>
</feature>
<evidence type="ECO:0000256" key="1">
    <source>
        <dbReference type="SAM" id="MobiDB-lite"/>
    </source>
</evidence>
<dbReference type="Proteomes" id="UP000322873">
    <property type="component" value="Unassembled WGS sequence"/>
</dbReference>
<dbReference type="AlphaFoldDB" id="A0A5M9K8R2"/>
<keyword evidence="4" id="KW-1185">Reference proteome</keyword>
<feature type="signal peptide" evidence="2">
    <location>
        <begin position="1"/>
        <end position="32"/>
    </location>
</feature>
<reference evidence="3 4" key="1">
    <citation type="submission" date="2019-06" db="EMBL/GenBank/DDBJ databases">
        <title>Genome Sequence of the Brown Rot Fungal Pathogen Monilinia fructicola.</title>
        <authorList>
            <person name="De Miccolis Angelini R.M."/>
            <person name="Landi L."/>
            <person name="Abate D."/>
            <person name="Pollastro S."/>
            <person name="Romanazzi G."/>
            <person name="Faretra F."/>
        </authorList>
    </citation>
    <scope>NUCLEOTIDE SEQUENCE [LARGE SCALE GENOMIC DNA]</scope>
    <source>
        <strain evidence="3 4">Mfrc123</strain>
    </source>
</reference>
<accession>A0A5M9K8R2</accession>
<evidence type="ECO:0000313" key="4">
    <source>
        <dbReference type="Proteomes" id="UP000322873"/>
    </source>
</evidence>
<evidence type="ECO:0000256" key="2">
    <source>
        <dbReference type="SAM" id="SignalP"/>
    </source>
</evidence>
<comment type="caution">
    <text evidence="3">The sequence shown here is derived from an EMBL/GenBank/DDBJ whole genome shotgun (WGS) entry which is preliminary data.</text>
</comment>
<evidence type="ECO:0000313" key="3">
    <source>
        <dbReference type="EMBL" id="KAA8576636.1"/>
    </source>
</evidence>
<name>A0A5M9K8R2_MONFR</name>
<proteinExistence type="predicted"/>
<feature type="chain" id="PRO_5024423614" evidence="2">
    <location>
        <begin position="33"/>
        <end position="66"/>
    </location>
</feature>